<gene>
    <name evidence="1" type="ORF">C8E89_11490</name>
</gene>
<comment type="caution">
    <text evidence="1">The sequence shown here is derived from an EMBL/GenBank/DDBJ whole genome shotgun (WGS) entry which is preliminary data.</text>
</comment>
<evidence type="ECO:0000313" key="2">
    <source>
        <dbReference type="Proteomes" id="UP000247781"/>
    </source>
</evidence>
<dbReference type="AlphaFoldDB" id="A0A318HGD4"/>
<evidence type="ECO:0000313" key="1">
    <source>
        <dbReference type="EMBL" id="PXX06317.1"/>
    </source>
</evidence>
<dbReference type="RefSeq" id="WP_181428310.1">
    <property type="nucleotide sequence ID" value="NZ_QJJU01000014.1"/>
</dbReference>
<sequence length="54" mass="6017">MTEPRHPLHQLAMLLDEGADQIGPRLVRRFIESWYAGVVFEPLASALSTAGKHC</sequence>
<organism evidence="1 2">
    <name type="scientific">Mycolicibacterium moriokaense</name>
    <dbReference type="NCBI Taxonomy" id="39691"/>
    <lineage>
        <taxon>Bacteria</taxon>
        <taxon>Bacillati</taxon>
        <taxon>Actinomycetota</taxon>
        <taxon>Actinomycetes</taxon>
        <taxon>Mycobacteriales</taxon>
        <taxon>Mycobacteriaceae</taxon>
        <taxon>Mycolicibacterium</taxon>
    </lineage>
</organism>
<proteinExistence type="predicted"/>
<dbReference type="EMBL" id="QJJU01000014">
    <property type="protein sequence ID" value="PXX06317.1"/>
    <property type="molecule type" value="Genomic_DNA"/>
</dbReference>
<name>A0A318HGD4_9MYCO</name>
<reference evidence="2" key="1">
    <citation type="submission" date="2018-05" db="EMBL/GenBank/DDBJ databases">
        <authorList>
            <person name="Deangelis K."/>
            <person name="Huntemann M."/>
            <person name="Clum A."/>
            <person name="Pillay M."/>
            <person name="Palaniappan K."/>
            <person name="Varghese N."/>
            <person name="Mikhailova N."/>
            <person name="Stamatis D."/>
            <person name="Reddy T."/>
            <person name="Daum C."/>
            <person name="Shapiro N."/>
            <person name="Ivanova N."/>
            <person name="Kyrpides N."/>
            <person name="Woyke T."/>
        </authorList>
    </citation>
    <scope>NUCLEOTIDE SEQUENCE [LARGE SCALE GENOMIC DNA]</scope>
    <source>
        <strain evidence="2">GAS496</strain>
    </source>
</reference>
<accession>A0A318HGD4</accession>
<keyword evidence="2" id="KW-1185">Reference proteome</keyword>
<dbReference type="Proteomes" id="UP000247781">
    <property type="component" value="Unassembled WGS sequence"/>
</dbReference>
<protein>
    <submittedName>
        <fullName evidence="1">Uncharacterized protein</fullName>
    </submittedName>
</protein>
<reference evidence="1 2" key="2">
    <citation type="submission" date="2018-06" db="EMBL/GenBank/DDBJ databases">
        <title>Sequencing of bacterial isolates from soil warming experiment in Harvard Forest, Massachusetts, USA.</title>
        <authorList>
            <person name="Deangelis K.PhD."/>
        </authorList>
    </citation>
    <scope>NUCLEOTIDE SEQUENCE [LARGE SCALE GENOMIC DNA]</scope>
    <source>
        <strain evidence="1 2">GAS496</strain>
    </source>
</reference>